<gene>
    <name evidence="2" type="ORF">AB3G35_20165</name>
</gene>
<protein>
    <recommendedName>
        <fullName evidence="1">N-end rule aminoacyl transferase C-terminal domain-containing protein</fullName>
    </recommendedName>
</protein>
<dbReference type="InterPro" id="IPR016181">
    <property type="entry name" value="Acyl_CoA_acyltransferase"/>
</dbReference>
<dbReference type="AlphaFoldDB" id="A0AB39WUA7"/>
<dbReference type="Pfam" id="PF04377">
    <property type="entry name" value="ATE_C"/>
    <property type="match status" value="1"/>
</dbReference>
<dbReference type="EMBL" id="CP165623">
    <property type="protein sequence ID" value="XDV05355.1"/>
    <property type="molecule type" value="Genomic_DNA"/>
</dbReference>
<reference evidence="2" key="1">
    <citation type="submission" date="2024-07" db="EMBL/GenBank/DDBJ databases">
        <authorList>
            <person name="Biller S.J."/>
        </authorList>
    </citation>
    <scope>NUCLEOTIDE SEQUENCE</scope>
    <source>
        <strain evidence="2">WC2401</strain>
    </source>
</reference>
<name>A0AB39WUA7_9PSED</name>
<dbReference type="RefSeq" id="WP_106117305.1">
    <property type="nucleotide sequence ID" value="NZ_CP165623.1"/>
</dbReference>
<sequence length="264" mass="31258">MRIIFSESNPDYKNYTFPYAVWAIPESQEEIVELYDRGFLPSRKPRFYLTRSTRITLKRFELTYRVRRTLKACQDIEMTLINISDFVIDKSIRELCLQCAEQRFGEGVMNEQRLNRIINPENATHIMHFTRKEKTVGLVTINTAPKIAHYNFAFYDITEPKKSLGTFMLTATINYFHNRDCNYLYMGTCYGKKFLYKAHFEGFEFFNGAQWSSDMNELSFLMERPHQPNHLFESSDYLNTFHPITLDIDVHETGFRYITQAQSA</sequence>
<accession>A0AB39WUA7</accession>
<dbReference type="GO" id="GO:0004057">
    <property type="term" value="F:arginyl-tRNA--protein transferase activity"/>
    <property type="evidence" value="ECO:0007669"/>
    <property type="project" value="InterPro"/>
</dbReference>
<evidence type="ECO:0000259" key="1">
    <source>
        <dbReference type="Pfam" id="PF04377"/>
    </source>
</evidence>
<evidence type="ECO:0000313" key="2">
    <source>
        <dbReference type="EMBL" id="XDV05355.1"/>
    </source>
</evidence>
<organism evidence="2">
    <name type="scientific">Pseudomonas sp. WC2401</name>
    <dbReference type="NCBI Taxonomy" id="3234143"/>
    <lineage>
        <taxon>Bacteria</taxon>
        <taxon>Pseudomonadati</taxon>
        <taxon>Pseudomonadota</taxon>
        <taxon>Gammaproteobacteria</taxon>
        <taxon>Pseudomonadales</taxon>
        <taxon>Pseudomonadaceae</taxon>
        <taxon>Pseudomonas</taxon>
    </lineage>
</organism>
<proteinExistence type="predicted"/>
<feature type="domain" description="N-end rule aminoacyl transferase C-terminal" evidence="1">
    <location>
        <begin position="115"/>
        <end position="205"/>
    </location>
</feature>
<dbReference type="SUPFAM" id="SSF55729">
    <property type="entry name" value="Acyl-CoA N-acyltransferases (Nat)"/>
    <property type="match status" value="1"/>
</dbReference>
<dbReference type="InterPro" id="IPR007472">
    <property type="entry name" value="N-end_Aminoacyl_Trfase_C"/>
</dbReference>